<dbReference type="InterPro" id="IPR042095">
    <property type="entry name" value="SUMF_sf"/>
</dbReference>
<dbReference type="Pfam" id="PF03781">
    <property type="entry name" value="FGE-sulfatase"/>
    <property type="match status" value="1"/>
</dbReference>
<sequence length="1015" mass="113197">MKDKLLNPSCTDAVLEDLVRHGYIDAHTDGYRQVVVVLHAFGAREEVSRGMAVWWRSSVVAEIRVVRNAVFHTRRRPGYTTDGLASLDQVLERRRADSQTLLEVERAFNSLKAGYDFIEDRLALMPTRGGASSRLDDDDAAAAAAAAAESLEEEEPSYAWFTGTHPTQCAGFLETTNTLTSLPLPRLDDRKMTRQKLMDYFDNTWTITETLFFALKDESAFYRPPYHHLRHPLIFYYGHPAALYVNKLRVAGILEKPVNELYENIFETGVDEMNWDDLTKNDMRWPTIREVHAYRCEVYTLVRNAILEHPTFECGEPHGSSSCCKIEWNSDAWALVMAFEHERIHIETSSVLFRELPIELVRRPKYFPPMHPTVLQTERRTPETSWTVVPAGSVKIGKSRDFPSFGWDNEYGERDVHVPSFRVSQHYVSNDHFLDFVKGGGYSQPQYWTQDGWKWKTFRNVKWPCFWVPNGPSGLHRYHIRMIFEVVPWNGSLPAIVNAHEAAAYTNWLNEKENLPLHALSSYRLPTESELARIRHAGAEQFASEMGASEARSVPPLPTDALVARDAVMHLTGQQFHSRLKQNRNLAFSSECSVDASRPTNAPGEGGGPVYDIQGNVWQWCLDWFAALPGFRVHRLYDDFSTPCFDGQHNCISGGSFASTGDEASLYARFHFRPHFYQHAGFRIARSEAAFVDDAADVREIPLTHVNSPPPHASGWDPRRTATNGISLKRMRRSEAGRDGEISWEEVADCDAGVALPALRTGYASMTEDRMLQMHYGTCGQAASALLGSGGSFPRILAEHATAAAARVCTGTSRALEVGCTVGGGTFALASMGAFGSVIGVDGDASCISMAQRIAETGELSFTERLEGELVERHAIALNADKSTRSRCSFRVMDPCGLSPELGAFDVVVVNNVLSRVVSPKSVLGRMGSARGLVALGGVCVVADTFDWQEELTPRDSWLGGRRDDGQSSRASVAKIMSDSGFELVDECELPMVLPVTSRCVEMHAPCMSTWVRRS</sequence>
<accession>A0A830HW40</accession>
<name>A0A830HW40_9CHLO</name>
<evidence type="ECO:0000313" key="3">
    <source>
        <dbReference type="Proteomes" id="UP000660262"/>
    </source>
</evidence>
<comment type="caution">
    <text evidence="2">The sequence shown here is derived from an EMBL/GenBank/DDBJ whole genome shotgun (WGS) entry which is preliminary data.</text>
</comment>
<dbReference type="Gene3D" id="3.90.1580.10">
    <property type="entry name" value="paralog of FGE (formylglycine-generating enzyme)"/>
    <property type="match status" value="1"/>
</dbReference>
<evidence type="ECO:0000313" key="2">
    <source>
        <dbReference type="EMBL" id="GHP11372.1"/>
    </source>
</evidence>
<feature type="domain" description="Sulfatase-modifying factor enzyme-like" evidence="1">
    <location>
        <begin position="384"/>
        <end position="686"/>
    </location>
</feature>
<dbReference type="Gene3D" id="3.40.50.150">
    <property type="entry name" value="Vaccinia Virus protein VP39"/>
    <property type="match status" value="1"/>
</dbReference>
<dbReference type="AlphaFoldDB" id="A0A830HW40"/>
<dbReference type="PANTHER" id="PTHR23150">
    <property type="entry name" value="SULFATASE MODIFYING FACTOR 1, 2"/>
    <property type="match status" value="1"/>
</dbReference>
<dbReference type="OrthoDB" id="659at2759"/>
<dbReference type="GO" id="GO:0120147">
    <property type="term" value="F:formylglycine-generating oxidase activity"/>
    <property type="evidence" value="ECO:0007669"/>
    <property type="project" value="TreeGrafter"/>
</dbReference>
<dbReference type="EMBL" id="BNJQ01000034">
    <property type="protein sequence ID" value="GHP11372.1"/>
    <property type="molecule type" value="Genomic_DNA"/>
</dbReference>
<protein>
    <recommendedName>
        <fullName evidence="1">Sulfatase-modifying factor enzyme-like domain-containing protein</fullName>
    </recommendedName>
</protein>
<organism evidence="2 3">
    <name type="scientific">Pycnococcus provasolii</name>
    <dbReference type="NCBI Taxonomy" id="41880"/>
    <lineage>
        <taxon>Eukaryota</taxon>
        <taxon>Viridiplantae</taxon>
        <taxon>Chlorophyta</taxon>
        <taxon>Pseudoscourfieldiophyceae</taxon>
        <taxon>Pseudoscourfieldiales</taxon>
        <taxon>Pycnococcaceae</taxon>
        <taxon>Pycnococcus</taxon>
    </lineage>
</organism>
<reference evidence="2" key="1">
    <citation type="submission" date="2020-10" db="EMBL/GenBank/DDBJ databases">
        <title>Unveiling of a novel bifunctional photoreceptor, Dualchrome1, isolated from a cosmopolitan green alga.</title>
        <authorList>
            <person name="Suzuki S."/>
            <person name="Kawachi M."/>
        </authorList>
    </citation>
    <scope>NUCLEOTIDE SEQUENCE</scope>
    <source>
        <strain evidence="2">NIES 2893</strain>
    </source>
</reference>
<dbReference type="InterPro" id="IPR051043">
    <property type="entry name" value="Sulfatase_Mod_Factor_Kinase"/>
</dbReference>
<dbReference type="NCBIfam" id="TIGR04344">
    <property type="entry name" value="ovoA_Nterm"/>
    <property type="match status" value="1"/>
</dbReference>
<dbReference type="InterPro" id="IPR027577">
    <property type="entry name" value="OvoA_Nterm"/>
</dbReference>
<dbReference type="SUPFAM" id="SSF56436">
    <property type="entry name" value="C-type lectin-like"/>
    <property type="match status" value="1"/>
</dbReference>
<dbReference type="SUPFAM" id="SSF53335">
    <property type="entry name" value="S-adenosyl-L-methionine-dependent methyltransferases"/>
    <property type="match status" value="1"/>
</dbReference>
<proteinExistence type="predicted"/>
<evidence type="ECO:0000259" key="1">
    <source>
        <dbReference type="Pfam" id="PF03781"/>
    </source>
</evidence>
<keyword evidence="3" id="KW-1185">Reference proteome</keyword>
<dbReference type="InterPro" id="IPR005532">
    <property type="entry name" value="SUMF_dom"/>
</dbReference>
<dbReference type="Proteomes" id="UP000660262">
    <property type="component" value="Unassembled WGS sequence"/>
</dbReference>
<dbReference type="InterPro" id="IPR029063">
    <property type="entry name" value="SAM-dependent_MTases_sf"/>
</dbReference>
<dbReference type="InterPro" id="IPR016187">
    <property type="entry name" value="CTDL_fold"/>
</dbReference>
<gene>
    <name evidence="2" type="ORF">PPROV_001010000</name>
</gene>
<dbReference type="PANTHER" id="PTHR23150:SF26">
    <property type="entry name" value="GENERIC METHYLTRANSFERASE"/>
    <property type="match status" value="1"/>
</dbReference>